<feature type="compositionally biased region" description="Basic and acidic residues" evidence="2">
    <location>
        <begin position="59"/>
        <end position="76"/>
    </location>
</feature>
<sequence length="86" mass="10080">MITLPLILVALGAFMLFVVYVVWRLKKAKRDLDKMFATVEHLEQEKAVAQAQVKQFEVRKNNEKNHRTADRSDLIDRLQQQGDLRD</sequence>
<dbReference type="RefSeq" id="WP_017805331.1">
    <property type="nucleotide sequence ID" value="NZ_RQXP01000043.1"/>
</dbReference>
<dbReference type="AlphaFoldDB" id="A0A377I6N0"/>
<feature type="coiled-coil region" evidence="1">
    <location>
        <begin position="25"/>
        <end position="59"/>
    </location>
</feature>
<accession>A0A377I6N0</accession>
<keyword evidence="3" id="KW-1133">Transmembrane helix</keyword>
<dbReference type="Pfam" id="PF10883">
    <property type="entry name" value="DUF2681"/>
    <property type="match status" value="1"/>
</dbReference>
<evidence type="ECO:0000313" key="5">
    <source>
        <dbReference type="Proteomes" id="UP000254465"/>
    </source>
</evidence>
<feature type="transmembrane region" description="Helical" evidence="3">
    <location>
        <begin position="6"/>
        <end position="25"/>
    </location>
</feature>
<organism evidence="4 5">
    <name type="scientific">Avibacterium paragallinarum</name>
    <name type="common">Haemophilus gallinarum</name>
    <dbReference type="NCBI Taxonomy" id="728"/>
    <lineage>
        <taxon>Bacteria</taxon>
        <taxon>Pseudomonadati</taxon>
        <taxon>Pseudomonadota</taxon>
        <taxon>Gammaproteobacteria</taxon>
        <taxon>Pasteurellales</taxon>
        <taxon>Pasteurellaceae</taxon>
        <taxon>Avibacterium</taxon>
    </lineage>
</organism>
<evidence type="ECO:0000256" key="1">
    <source>
        <dbReference type="SAM" id="Coils"/>
    </source>
</evidence>
<evidence type="ECO:0000256" key="3">
    <source>
        <dbReference type="SAM" id="Phobius"/>
    </source>
</evidence>
<keyword evidence="3" id="KW-0472">Membrane</keyword>
<name>A0A377I6N0_AVIPA</name>
<feature type="region of interest" description="Disordered" evidence="2">
    <location>
        <begin position="59"/>
        <end position="86"/>
    </location>
</feature>
<dbReference type="Proteomes" id="UP000254465">
    <property type="component" value="Unassembled WGS sequence"/>
</dbReference>
<keyword evidence="3" id="KW-0812">Transmembrane</keyword>
<proteinExistence type="predicted"/>
<evidence type="ECO:0000313" key="4">
    <source>
        <dbReference type="EMBL" id="STO70967.1"/>
    </source>
</evidence>
<evidence type="ECO:0000256" key="2">
    <source>
        <dbReference type="SAM" id="MobiDB-lite"/>
    </source>
</evidence>
<keyword evidence="1" id="KW-0175">Coiled coil</keyword>
<protein>
    <submittedName>
        <fullName evidence="4">Protein of uncharacterized function (DUF2681)</fullName>
    </submittedName>
</protein>
<reference evidence="4 5" key="1">
    <citation type="submission" date="2018-06" db="EMBL/GenBank/DDBJ databases">
        <authorList>
            <consortium name="Pathogen Informatics"/>
            <person name="Doyle S."/>
        </authorList>
    </citation>
    <scope>NUCLEOTIDE SEQUENCE [LARGE SCALE GENOMIC DNA]</scope>
    <source>
        <strain evidence="4 5">NCTC11296</strain>
    </source>
</reference>
<gene>
    <name evidence="4" type="ORF">NCTC11296_00887</name>
</gene>
<dbReference type="EMBL" id="UGHK01000001">
    <property type="protein sequence ID" value="STO70967.1"/>
    <property type="molecule type" value="Genomic_DNA"/>
</dbReference>
<dbReference type="InterPro" id="IPR020274">
    <property type="entry name" value="Uncharacterised_HI1496"/>
</dbReference>